<gene>
    <name evidence="1" type="ORF">F444_02712</name>
</gene>
<dbReference type="EMBL" id="ANJA01000528">
    <property type="protein sequence ID" value="ETO83200.1"/>
    <property type="molecule type" value="Genomic_DNA"/>
</dbReference>
<reference evidence="1 2" key="1">
    <citation type="submission" date="2013-11" db="EMBL/GenBank/DDBJ databases">
        <title>The Genome Sequence of Phytophthora parasitica P1976.</title>
        <authorList>
            <consortium name="The Broad Institute Genomics Platform"/>
            <person name="Russ C."/>
            <person name="Tyler B."/>
            <person name="Panabieres F."/>
            <person name="Shan W."/>
            <person name="Tripathy S."/>
            <person name="Grunwald N."/>
            <person name="Machado M."/>
            <person name="Johnson C.S."/>
            <person name="Walker B."/>
            <person name="Young S."/>
            <person name="Zeng Q."/>
            <person name="Gargeya S."/>
            <person name="Fitzgerald M."/>
            <person name="Haas B."/>
            <person name="Abouelleil A."/>
            <person name="Allen A.W."/>
            <person name="Alvarado L."/>
            <person name="Arachchi H.M."/>
            <person name="Berlin A.M."/>
            <person name="Chapman S.B."/>
            <person name="Gainer-Dewar J."/>
            <person name="Goldberg J."/>
            <person name="Griggs A."/>
            <person name="Gujja S."/>
            <person name="Hansen M."/>
            <person name="Howarth C."/>
            <person name="Imamovic A."/>
            <person name="Ireland A."/>
            <person name="Larimer J."/>
            <person name="McCowan C."/>
            <person name="Murphy C."/>
            <person name="Pearson M."/>
            <person name="Poon T.W."/>
            <person name="Priest M."/>
            <person name="Roberts A."/>
            <person name="Saif S."/>
            <person name="Shea T."/>
            <person name="Sisk P."/>
            <person name="Sykes S."/>
            <person name="Wortman J."/>
            <person name="Nusbaum C."/>
            <person name="Birren B."/>
        </authorList>
    </citation>
    <scope>NUCLEOTIDE SEQUENCE [LARGE SCALE GENOMIC DNA]</scope>
    <source>
        <strain evidence="1 2">P1976</strain>
    </source>
</reference>
<sequence length="100" mass="10387">MGHNLSSTASVASVIINSGQAPGTCTGIRGSATNASCDPSSPKGGFVSLLQVSKTLDLRASLCKSRLRAKCPHAAGGRFRHCTCGIRLPGRSCEKIRMLD</sequence>
<protein>
    <submittedName>
        <fullName evidence="1">Uncharacterized protein</fullName>
    </submittedName>
</protein>
<dbReference type="Proteomes" id="UP000028582">
    <property type="component" value="Unassembled WGS sequence"/>
</dbReference>
<comment type="caution">
    <text evidence="1">The sequence shown here is derived from an EMBL/GenBank/DDBJ whole genome shotgun (WGS) entry which is preliminary data.</text>
</comment>
<proteinExistence type="predicted"/>
<evidence type="ECO:0000313" key="2">
    <source>
        <dbReference type="Proteomes" id="UP000028582"/>
    </source>
</evidence>
<evidence type="ECO:0000313" key="1">
    <source>
        <dbReference type="EMBL" id="ETO83200.1"/>
    </source>
</evidence>
<dbReference type="AlphaFoldDB" id="A0A081AWD9"/>
<accession>A0A081AWD9</accession>
<organism evidence="1 2">
    <name type="scientific">Phytophthora nicotianae P1976</name>
    <dbReference type="NCBI Taxonomy" id="1317066"/>
    <lineage>
        <taxon>Eukaryota</taxon>
        <taxon>Sar</taxon>
        <taxon>Stramenopiles</taxon>
        <taxon>Oomycota</taxon>
        <taxon>Peronosporomycetes</taxon>
        <taxon>Peronosporales</taxon>
        <taxon>Peronosporaceae</taxon>
        <taxon>Phytophthora</taxon>
    </lineage>
</organism>
<name>A0A081AWD9_PHYNI</name>